<dbReference type="PROSITE" id="PS50044">
    <property type="entry name" value="SIGMA54_3"/>
    <property type="match status" value="1"/>
</dbReference>
<evidence type="ECO:0000256" key="6">
    <source>
        <dbReference type="ARBA" id="ARBA00023082"/>
    </source>
</evidence>
<dbReference type="GO" id="GO:0001216">
    <property type="term" value="F:DNA-binding transcription activator activity"/>
    <property type="evidence" value="ECO:0007669"/>
    <property type="project" value="InterPro"/>
</dbReference>
<dbReference type="GO" id="GO:0006352">
    <property type="term" value="P:DNA-templated transcription initiation"/>
    <property type="evidence" value="ECO:0007669"/>
    <property type="project" value="InterPro"/>
</dbReference>
<dbReference type="InterPro" id="IPR038709">
    <property type="entry name" value="RpoN_core-bd_sf"/>
</dbReference>
<evidence type="ECO:0000256" key="1">
    <source>
        <dbReference type="ARBA" id="ARBA00008798"/>
    </source>
</evidence>
<dbReference type="EMBL" id="CP095873">
    <property type="protein sequence ID" value="UPL22151.1"/>
    <property type="molecule type" value="Genomic_DNA"/>
</dbReference>
<dbReference type="PRINTS" id="PR00045">
    <property type="entry name" value="SIGMA54FCT"/>
</dbReference>
<dbReference type="Pfam" id="PF04963">
    <property type="entry name" value="Sigma54_CBD"/>
    <property type="match status" value="1"/>
</dbReference>
<dbReference type="Pfam" id="PF00309">
    <property type="entry name" value="Sigma54_AID"/>
    <property type="match status" value="1"/>
</dbReference>
<keyword evidence="4 9" id="KW-0548">Nucleotidyltransferase</keyword>
<dbReference type="PANTHER" id="PTHR32248">
    <property type="entry name" value="RNA POLYMERASE SIGMA-54 FACTOR"/>
    <property type="match status" value="1"/>
</dbReference>
<evidence type="ECO:0000256" key="9">
    <source>
        <dbReference type="PIRNR" id="PIRNR000774"/>
    </source>
</evidence>
<dbReference type="Gene3D" id="1.10.10.60">
    <property type="entry name" value="Homeodomain-like"/>
    <property type="match status" value="1"/>
</dbReference>
<dbReference type="PIRSF" id="PIRSF000774">
    <property type="entry name" value="RpoN"/>
    <property type="match status" value="1"/>
</dbReference>
<protein>
    <recommendedName>
        <fullName evidence="9">RNA polymerase sigma-54 factor</fullName>
    </recommendedName>
</protein>
<comment type="function">
    <text evidence="9">Sigma factors are initiation factors that promote the attachment of RNA polymerase to specific initiation sites and are then released.</text>
</comment>
<comment type="similarity">
    <text evidence="1 9">Belongs to the sigma-54 factor family.</text>
</comment>
<keyword evidence="5 9" id="KW-0805">Transcription regulation</keyword>
<evidence type="ECO:0000256" key="3">
    <source>
        <dbReference type="ARBA" id="ARBA00022679"/>
    </source>
</evidence>
<evidence type="ECO:0000313" key="13">
    <source>
        <dbReference type="EMBL" id="UPL22151.1"/>
    </source>
</evidence>
<feature type="domain" description="RNA polymerase sigma factor 54 DNA-binding" evidence="11">
    <location>
        <begin position="285"/>
        <end position="438"/>
    </location>
</feature>
<evidence type="ECO:0000256" key="8">
    <source>
        <dbReference type="ARBA" id="ARBA00023163"/>
    </source>
</evidence>
<evidence type="ECO:0000313" key="14">
    <source>
        <dbReference type="Proteomes" id="UP000830925"/>
    </source>
</evidence>
<dbReference type="Proteomes" id="UP000830925">
    <property type="component" value="Chromosome"/>
</dbReference>
<name>A0AAE9HDB0_ALCFA</name>
<dbReference type="Pfam" id="PF04552">
    <property type="entry name" value="Sigma54_DBD"/>
    <property type="match status" value="1"/>
</dbReference>
<dbReference type="NCBIfam" id="TIGR02395">
    <property type="entry name" value="rpoN_sigma"/>
    <property type="match status" value="1"/>
</dbReference>
<evidence type="ECO:0000256" key="10">
    <source>
        <dbReference type="SAM" id="MobiDB-lite"/>
    </source>
</evidence>
<evidence type="ECO:0000256" key="4">
    <source>
        <dbReference type="ARBA" id="ARBA00022695"/>
    </source>
</evidence>
<dbReference type="Gene3D" id="1.10.10.1330">
    <property type="entry name" value="RNA polymerase sigma-54 factor, core-binding domain"/>
    <property type="match status" value="1"/>
</dbReference>
<keyword evidence="7 9" id="KW-0238">DNA-binding</keyword>
<dbReference type="InterPro" id="IPR000394">
    <property type="entry name" value="RNA_pol_sigma_54"/>
</dbReference>
<reference evidence="13" key="1">
    <citation type="submission" date="2022-04" db="EMBL/GenBank/DDBJ databases">
        <title>Genomic mining of Alcaligenes faecalis D334 producing ectoin and derivatives.</title>
        <authorList>
            <person name="Doan V.T."/>
            <person name="Quach N.T."/>
            <person name="Vu T.-H.-N."/>
            <person name="Phi Q.-T."/>
        </authorList>
    </citation>
    <scope>NUCLEOTIDE SEQUENCE</scope>
    <source>
        <strain evidence="13">D334</strain>
    </source>
</reference>
<organism evidence="13 14">
    <name type="scientific">Alcaligenes faecalis</name>
    <dbReference type="NCBI Taxonomy" id="511"/>
    <lineage>
        <taxon>Bacteria</taxon>
        <taxon>Pseudomonadati</taxon>
        <taxon>Pseudomonadota</taxon>
        <taxon>Betaproteobacteria</taxon>
        <taxon>Burkholderiales</taxon>
        <taxon>Alcaligenaceae</taxon>
        <taxon>Alcaligenes</taxon>
    </lineage>
</organism>
<evidence type="ECO:0000256" key="7">
    <source>
        <dbReference type="ARBA" id="ARBA00023125"/>
    </source>
</evidence>
<dbReference type="PANTHER" id="PTHR32248:SF4">
    <property type="entry name" value="RNA POLYMERASE SIGMA-54 FACTOR"/>
    <property type="match status" value="1"/>
</dbReference>
<keyword evidence="6 9" id="KW-0731">Sigma factor</keyword>
<gene>
    <name evidence="13" type="primary">rpoN</name>
    <name evidence="13" type="ORF">MXF72_03455</name>
</gene>
<dbReference type="InterPro" id="IPR007634">
    <property type="entry name" value="RNA_pol_sigma_54_DNA-bd"/>
</dbReference>
<keyword evidence="3 9" id="KW-0808">Transferase</keyword>
<feature type="region of interest" description="Disordered" evidence="10">
    <location>
        <begin position="44"/>
        <end position="72"/>
    </location>
</feature>
<evidence type="ECO:0000256" key="5">
    <source>
        <dbReference type="ARBA" id="ARBA00023015"/>
    </source>
</evidence>
<dbReference type="PROSITE" id="PS00717">
    <property type="entry name" value="SIGMA54_1"/>
    <property type="match status" value="1"/>
</dbReference>
<keyword evidence="8 9" id="KW-0804">Transcription</keyword>
<evidence type="ECO:0000259" key="12">
    <source>
        <dbReference type="Pfam" id="PF04963"/>
    </source>
</evidence>
<dbReference type="GO" id="GO:0016987">
    <property type="term" value="F:sigma factor activity"/>
    <property type="evidence" value="ECO:0007669"/>
    <property type="project" value="UniProtKB-KW"/>
</dbReference>
<dbReference type="GO" id="GO:0000428">
    <property type="term" value="C:DNA-directed RNA polymerase complex"/>
    <property type="evidence" value="ECO:0007669"/>
    <property type="project" value="UniProtKB-KW"/>
</dbReference>
<accession>A0AAE9HDB0</accession>
<evidence type="ECO:0000259" key="11">
    <source>
        <dbReference type="Pfam" id="PF04552"/>
    </source>
</evidence>
<sequence>MKLEMVPQLHMQQTLSQRLQQSAQILQLSAQELQTLVQDSLQDNPLLEPAPEPAAPVREGLSHPVSSQSAHLIDKHDISPAPRSRDEQILEHVRLSHASERCKALCALIVNALDDNGYLRDHFEDLLPAGYEHIPLAEWQTALALVQSLSAPGTGAHCLSDALRLQIQARQSLDPVLKQRLLKLVATELPALAQGEWSQVQSRLNLSDADFHQALRELQSLDPNPGLAYLEPLRQAITPDVHVYRDGKHWRVLADPRSLPRVQVHQEYAATLEQQARTQQNRPLHSALTQARWLAESLAMRRSTVCRVAEFIVRHQILFFELGEQGLQPLRISDLAKELDLHQSTISRATANKYMSTPFGTLSFRHFFSGELETDFGGSCSTALVKEQIRRLIASEPERHPLSDVDLHQALRQNSVELSKRTVTKYRLQLGIPNARERLQRARLRAVSGHACVLSAGRMCTP</sequence>
<dbReference type="AlphaFoldDB" id="A0AAE9HDB0"/>
<feature type="domain" description="RNA polymerase sigma factor 54 core-binding" evidence="12">
    <location>
        <begin position="82"/>
        <end position="268"/>
    </location>
</feature>
<evidence type="ECO:0000256" key="2">
    <source>
        <dbReference type="ARBA" id="ARBA00022478"/>
    </source>
</evidence>
<dbReference type="GO" id="GO:0016779">
    <property type="term" value="F:nucleotidyltransferase activity"/>
    <property type="evidence" value="ECO:0007669"/>
    <property type="project" value="UniProtKB-KW"/>
</dbReference>
<dbReference type="GO" id="GO:0003677">
    <property type="term" value="F:DNA binding"/>
    <property type="evidence" value="ECO:0007669"/>
    <property type="project" value="UniProtKB-KW"/>
</dbReference>
<keyword evidence="2 9" id="KW-0240">DNA-directed RNA polymerase</keyword>
<dbReference type="InterPro" id="IPR007046">
    <property type="entry name" value="RNA_pol_sigma_54_core-bd"/>
</dbReference>
<proteinExistence type="inferred from homology"/>
<dbReference type="RefSeq" id="WP_247966449.1">
    <property type="nucleotide sequence ID" value="NZ_CP095873.1"/>
</dbReference>